<dbReference type="AlphaFoldDB" id="A0A261FUE0"/>
<reference evidence="2 3" key="1">
    <citation type="journal article" date="2017" name="BMC Genomics">
        <title>Comparative genomic and phylogenomic analyses of the Bifidobacteriaceae family.</title>
        <authorList>
            <person name="Lugli G.A."/>
            <person name="Milani C."/>
            <person name="Turroni F."/>
            <person name="Duranti S."/>
            <person name="Mancabelli L."/>
            <person name="Mangifesta M."/>
            <person name="Ferrario C."/>
            <person name="Modesto M."/>
            <person name="Mattarelli P."/>
            <person name="Jiri K."/>
            <person name="van Sinderen D."/>
            <person name="Ventura M."/>
        </authorList>
    </citation>
    <scope>NUCLEOTIDE SEQUENCE [LARGE SCALE GENOMIC DNA]</scope>
    <source>
        <strain evidence="2 3">DSM 28807</strain>
    </source>
</reference>
<sequence>MTMLSEQPVCVVHESDFTRRHAVARDTMSPTSRVPSNPEAAYWRTQADLYARRAERLLIVAMVSCCLCLGWVLFEPFMAVSWLPLPVAGLLAGAGAWCRRNASDALDLADWSMEVK</sequence>
<gene>
    <name evidence="2" type="ORF">BLEM_1101</name>
</gene>
<keyword evidence="1" id="KW-0472">Membrane</keyword>
<dbReference type="STRING" id="1603886.GCA_001895165_00515"/>
<dbReference type="EMBL" id="MWWX01000005">
    <property type="protein sequence ID" value="OZG62555.1"/>
    <property type="molecule type" value="Genomic_DNA"/>
</dbReference>
<keyword evidence="3" id="KW-1185">Reference proteome</keyword>
<feature type="transmembrane region" description="Helical" evidence="1">
    <location>
        <begin position="57"/>
        <end position="74"/>
    </location>
</feature>
<protein>
    <submittedName>
        <fullName evidence="2">Uncharacterized protein</fullName>
    </submittedName>
</protein>
<feature type="transmembrane region" description="Helical" evidence="1">
    <location>
        <begin position="80"/>
        <end position="98"/>
    </location>
</feature>
<keyword evidence="1" id="KW-1133">Transmembrane helix</keyword>
<evidence type="ECO:0000256" key="1">
    <source>
        <dbReference type="SAM" id="Phobius"/>
    </source>
</evidence>
<evidence type="ECO:0000313" key="2">
    <source>
        <dbReference type="EMBL" id="OZG62555.1"/>
    </source>
</evidence>
<name>A0A261FUE0_9BIFI</name>
<accession>A0A261FUE0</accession>
<comment type="caution">
    <text evidence="2">The sequence shown here is derived from an EMBL/GenBank/DDBJ whole genome shotgun (WGS) entry which is preliminary data.</text>
</comment>
<keyword evidence="1" id="KW-0812">Transmembrane</keyword>
<proteinExistence type="predicted"/>
<evidence type="ECO:0000313" key="3">
    <source>
        <dbReference type="Proteomes" id="UP000216352"/>
    </source>
</evidence>
<dbReference type="Proteomes" id="UP000216352">
    <property type="component" value="Unassembled WGS sequence"/>
</dbReference>
<organism evidence="2 3">
    <name type="scientific">Bifidobacterium lemurum</name>
    <dbReference type="NCBI Taxonomy" id="1603886"/>
    <lineage>
        <taxon>Bacteria</taxon>
        <taxon>Bacillati</taxon>
        <taxon>Actinomycetota</taxon>
        <taxon>Actinomycetes</taxon>
        <taxon>Bifidobacteriales</taxon>
        <taxon>Bifidobacteriaceae</taxon>
        <taxon>Bifidobacterium</taxon>
    </lineage>
</organism>